<dbReference type="FunFam" id="3.40.50.720:FF:000084">
    <property type="entry name" value="Short-chain dehydrogenase reductase"/>
    <property type="match status" value="1"/>
</dbReference>
<dbReference type="GO" id="GO:0004316">
    <property type="term" value="F:3-oxoacyl-[acyl-carrier-protein] reductase (NADPH) activity"/>
    <property type="evidence" value="ECO:0007669"/>
    <property type="project" value="UniProtKB-EC"/>
</dbReference>
<keyword evidence="6" id="KW-1185">Reference proteome</keyword>
<evidence type="ECO:0000313" key="6">
    <source>
        <dbReference type="Proteomes" id="UP000094236"/>
    </source>
</evidence>
<dbReference type="EC" id="1.1.1.100" evidence="2"/>
<comment type="catalytic activity">
    <reaction evidence="4">
        <text>a (3R)-hydroxyacyl-[ACP] + NADP(+) = a 3-oxoacyl-[ACP] + NADPH + H(+)</text>
        <dbReference type="Rhea" id="RHEA:17397"/>
        <dbReference type="Rhea" id="RHEA-COMP:9916"/>
        <dbReference type="Rhea" id="RHEA-COMP:9945"/>
        <dbReference type="ChEBI" id="CHEBI:15378"/>
        <dbReference type="ChEBI" id="CHEBI:57783"/>
        <dbReference type="ChEBI" id="CHEBI:58349"/>
        <dbReference type="ChEBI" id="CHEBI:78776"/>
        <dbReference type="ChEBI" id="CHEBI:78827"/>
        <dbReference type="EC" id="1.1.1.100"/>
    </reaction>
</comment>
<organism evidence="5 6">
    <name type="scientific">Pachysolen tannophilus NRRL Y-2460</name>
    <dbReference type="NCBI Taxonomy" id="669874"/>
    <lineage>
        <taxon>Eukaryota</taxon>
        <taxon>Fungi</taxon>
        <taxon>Dikarya</taxon>
        <taxon>Ascomycota</taxon>
        <taxon>Saccharomycotina</taxon>
        <taxon>Pichiomycetes</taxon>
        <taxon>Pachysolenaceae</taxon>
        <taxon>Pachysolen</taxon>
    </lineage>
</organism>
<evidence type="ECO:0000256" key="4">
    <source>
        <dbReference type="ARBA" id="ARBA00048508"/>
    </source>
</evidence>
<dbReference type="InterPro" id="IPR050259">
    <property type="entry name" value="SDR"/>
</dbReference>
<evidence type="ECO:0000256" key="2">
    <source>
        <dbReference type="ARBA" id="ARBA00012948"/>
    </source>
</evidence>
<gene>
    <name evidence="5" type="ORF">PACTADRAFT_39181</name>
</gene>
<sequence>MSSAVLANLFSLKGKTSIVTGAEKGIGKAIARGLAAAGSNVVVAHYPKSDPSSTLKIIESYGRNAYSLPIDLSLKHNVEKMLPRALKIVPSIEILVNNAGIATMAPAENQSDDSWENVLAVDLLAPALLSRDFGRYLIKANSKGKIINVCSIHSFKNTPDAIPYFTAKGGLKNLTTVLAKEWRAKGINVNGIAPGFFTADILSNVPEEELKSLHDKSSVEKFGQTNELIGVAVFLASDASDYVTGTVIPVDSGWLTN</sequence>
<protein>
    <recommendedName>
        <fullName evidence="2">3-oxoacyl-[acyl-carrier-protein] reductase</fullName>
        <ecNumber evidence="2">1.1.1.100</ecNumber>
    </recommendedName>
</protein>
<evidence type="ECO:0000313" key="5">
    <source>
        <dbReference type="EMBL" id="ODV97165.1"/>
    </source>
</evidence>
<dbReference type="EMBL" id="KV454012">
    <property type="protein sequence ID" value="ODV97165.1"/>
    <property type="molecule type" value="Genomic_DNA"/>
</dbReference>
<dbReference type="PANTHER" id="PTHR42879:SF2">
    <property type="entry name" value="3-OXOACYL-[ACYL-CARRIER-PROTEIN] REDUCTASE FABG"/>
    <property type="match status" value="1"/>
</dbReference>
<dbReference type="PANTHER" id="PTHR42879">
    <property type="entry name" value="3-OXOACYL-(ACYL-CARRIER-PROTEIN) REDUCTASE"/>
    <property type="match status" value="1"/>
</dbReference>
<dbReference type="Gene3D" id="3.40.50.720">
    <property type="entry name" value="NAD(P)-binding Rossmann-like Domain"/>
    <property type="match status" value="1"/>
</dbReference>
<dbReference type="PRINTS" id="PR00080">
    <property type="entry name" value="SDRFAMILY"/>
</dbReference>
<dbReference type="InterPro" id="IPR036291">
    <property type="entry name" value="NAD(P)-bd_dom_sf"/>
</dbReference>
<dbReference type="Pfam" id="PF13561">
    <property type="entry name" value="adh_short_C2"/>
    <property type="match status" value="1"/>
</dbReference>
<reference evidence="6" key="1">
    <citation type="submission" date="2016-05" db="EMBL/GenBank/DDBJ databases">
        <title>Comparative genomics of biotechnologically important yeasts.</title>
        <authorList>
            <consortium name="DOE Joint Genome Institute"/>
            <person name="Riley R."/>
            <person name="Haridas S."/>
            <person name="Wolfe K.H."/>
            <person name="Lopes M.R."/>
            <person name="Hittinger C.T."/>
            <person name="Goker M."/>
            <person name="Salamov A."/>
            <person name="Wisecaver J."/>
            <person name="Long T.M."/>
            <person name="Aerts A.L."/>
            <person name="Barry K."/>
            <person name="Choi C."/>
            <person name="Clum A."/>
            <person name="Coughlan A.Y."/>
            <person name="Deshpande S."/>
            <person name="Douglass A.P."/>
            <person name="Hanson S.J."/>
            <person name="Klenk H.-P."/>
            <person name="Labutti K."/>
            <person name="Lapidus A."/>
            <person name="Lindquist E."/>
            <person name="Lipzen A."/>
            <person name="Meier-Kolthoff J.P."/>
            <person name="Ohm R.A."/>
            <person name="Otillar R.P."/>
            <person name="Pangilinan J."/>
            <person name="Peng Y."/>
            <person name="Rokas A."/>
            <person name="Rosa C.A."/>
            <person name="Scheuner C."/>
            <person name="Sibirny A.A."/>
            <person name="Slot J.C."/>
            <person name="Stielow J.B."/>
            <person name="Sun H."/>
            <person name="Kurtzman C.P."/>
            <person name="Blackwell M."/>
            <person name="Grigoriev I.V."/>
            <person name="Jeffries T.W."/>
        </authorList>
    </citation>
    <scope>NUCLEOTIDE SEQUENCE [LARGE SCALE GENOMIC DNA]</scope>
    <source>
        <strain evidence="6">NRRL Y-2460</strain>
    </source>
</reference>
<proteinExistence type="inferred from homology"/>
<comment type="similarity">
    <text evidence="1">Belongs to the short-chain dehydrogenases/reductases (SDR) family.</text>
</comment>
<dbReference type="Proteomes" id="UP000094236">
    <property type="component" value="Unassembled WGS sequence"/>
</dbReference>
<dbReference type="PRINTS" id="PR00081">
    <property type="entry name" value="GDHRDH"/>
</dbReference>
<evidence type="ECO:0000256" key="3">
    <source>
        <dbReference type="ARBA" id="ARBA00022857"/>
    </source>
</evidence>
<dbReference type="OrthoDB" id="417891at2759"/>
<dbReference type="AlphaFoldDB" id="A0A1E4TZJ7"/>
<name>A0A1E4TZJ7_PACTA</name>
<keyword evidence="3" id="KW-0521">NADP</keyword>
<dbReference type="STRING" id="669874.A0A1E4TZJ7"/>
<evidence type="ECO:0000256" key="1">
    <source>
        <dbReference type="ARBA" id="ARBA00006484"/>
    </source>
</evidence>
<dbReference type="SUPFAM" id="SSF51735">
    <property type="entry name" value="NAD(P)-binding Rossmann-fold domains"/>
    <property type="match status" value="1"/>
</dbReference>
<dbReference type="InterPro" id="IPR002347">
    <property type="entry name" value="SDR_fam"/>
</dbReference>
<accession>A0A1E4TZJ7</accession>